<reference evidence="2" key="1">
    <citation type="submission" date="2022-12" db="EMBL/GenBank/DDBJ databases">
        <title>Gycomyces niveus sp.nov., a novel actinomycete isolated from soil in Shouguang.</title>
        <authorList>
            <person name="Yang X."/>
        </authorList>
    </citation>
    <scope>NUCLEOTIDE SEQUENCE</scope>
    <source>
        <strain evidence="2">DSM 44724</strain>
    </source>
</reference>
<dbReference type="EMBL" id="JAVDYD010000001">
    <property type="protein sequence ID" value="MDR7336550.1"/>
    <property type="molecule type" value="Genomic_DNA"/>
</dbReference>
<evidence type="ECO:0000313" key="4">
    <source>
        <dbReference type="Proteomes" id="UP001145799"/>
    </source>
</evidence>
<dbReference type="Pfam" id="PF03995">
    <property type="entry name" value="Inhibitor_I36"/>
    <property type="match status" value="1"/>
</dbReference>
<feature type="chain" id="PRO_5040838897" evidence="1">
    <location>
        <begin position="40"/>
        <end position="139"/>
    </location>
</feature>
<reference evidence="3 5" key="2">
    <citation type="submission" date="2023-07" db="EMBL/GenBank/DDBJ databases">
        <title>Sequencing the genomes of 1000 actinobacteria strains.</title>
        <authorList>
            <person name="Klenk H.-P."/>
        </authorList>
    </citation>
    <scope>NUCLEOTIDE SEQUENCE [LARGE SCALE GENOMIC DNA]</scope>
    <source>
        <strain evidence="3 5">DSM 44724</strain>
    </source>
</reference>
<sequence length="139" mass="14245">MRKHPQATDANPYRRKRTPAVLLALTATALLAAASPAAAAPADAASADDCSFTDTLCLYEGANFTGERFTVSSLVEPGTCVSLVDHGWGGRVNSAINTNTSGAALFANDDCVGGPYQVPGSSSIADLGSFEPLSVWVPA</sequence>
<protein>
    <submittedName>
        <fullName evidence="2">Peptidase inhibitor family I36 protein</fullName>
    </submittedName>
</protein>
<dbReference type="Gene3D" id="2.60.20.10">
    <property type="entry name" value="Crystallins"/>
    <property type="match status" value="1"/>
</dbReference>
<evidence type="ECO:0000313" key="3">
    <source>
        <dbReference type="EMBL" id="MDR7336550.1"/>
    </source>
</evidence>
<dbReference type="AlphaFoldDB" id="A0A9X3PN20"/>
<feature type="signal peptide" evidence="1">
    <location>
        <begin position="1"/>
        <end position="39"/>
    </location>
</feature>
<dbReference type="RefSeq" id="WP_270124378.1">
    <property type="nucleotide sequence ID" value="NZ_BAAAOM010000002.1"/>
</dbReference>
<evidence type="ECO:0000256" key="1">
    <source>
        <dbReference type="SAM" id="SignalP"/>
    </source>
</evidence>
<comment type="caution">
    <text evidence="2">The sequence shown here is derived from an EMBL/GenBank/DDBJ whole genome shotgun (WGS) entry which is preliminary data.</text>
</comment>
<dbReference type="Proteomes" id="UP001145799">
    <property type="component" value="Unassembled WGS sequence"/>
</dbReference>
<keyword evidence="1" id="KW-0732">Signal</keyword>
<dbReference type="EMBL" id="JAPZVQ010000020">
    <property type="protein sequence ID" value="MDA1387882.1"/>
    <property type="molecule type" value="Genomic_DNA"/>
</dbReference>
<dbReference type="Proteomes" id="UP001183604">
    <property type="component" value="Unassembled WGS sequence"/>
</dbReference>
<organism evidence="2 4">
    <name type="scientific">Glycomyces lechevalierae</name>
    <dbReference type="NCBI Taxonomy" id="256034"/>
    <lineage>
        <taxon>Bacteria</taxon>
        <taxon>Bacillati</taxon>
        <taxon>Actinomycetota</taxon>
        <taxon>Actinomycetes</taxon>
        <taxon>Glycomycetales</taxon>
        <taxon>Glycomycetaceae</taxon>
        <taxon>Glycomyces</taxon>
    </lineage>
</organism>
<keyword evidence="5" id="KW-1185">Reference proteome</keyword>
<accession>A0A9X3PN20</accession>
<gene>
    <name evidence="3" type="ORF">J2S69_000269</name>
    <name evidence="2" type="ORF">O2L01_23010</name>
</gene>
<evidence type="ECO:0000313" key="2">
    <source>
        <dbReference type="EMBL" id="MDA1387882.1"/>
    </source>
</evidence>
<proteinExistence type="predicted"/>
<name>A0A9X3PN20_9ACTN</name>
<evidence type="ECO:0000313" key="5">
    <source>
        <dbReference type="Proteomes" id="UP001183604"/>
    </source>
</evidence>